<sequence>MDKLEPAGAVWHLLHLVSMDKPPQGKPCNGCGLCCIAEVCDLGKELGDEERCRALISLGTGRFACGLVADPYRFLPPERLVPWHAIDQLAPGGQGGQGEQALKAHFAGLLGAGRGCDADDEAIQAFQDEADANRQLPLL</sequence>
<dbReference type="Proteomes" id="UP000078356">
    <property type="component" value="Unassembled WGS sequence"/>
</dbReference>
<dbReference type="AlphaFoldDB" id="A0A178LKQ4"/>
<name>A0A178LKQ4_9PSED</name>
<comment type="caution">
    <text evidence="1">The sequence shown here is derived from an EMBL/GenBank/DDBJ whole genome shotgun (WGS) entry which is preliminary data.</text>
</comment>
<dbReference type="RefSeq" id="WP_064306892.1">
    <property type="nucleotide sequence ID" value="NZ_LWCR01000003.1"/>
</dbReference>
<gene>
    <name evidence="1" type="ORF">A4V15_11495</name>
</gene>
<dbReference type="OrthoDB" id="8536890at2"/>
<organism evidence="1 2">
    <name type="scientific">Pseudomonas oryzihabitans</name>
    <dbReference type="NCBI Taxonomy" id="47885"/>
    <lineage>
        <taxon>Bacteria</taxon>
        <taxon>Pseudomonadati</taxon>
        <taxon>Pseudomonadota</taxon>
        <taxon>Gammaproteobacteria</taxon>
        <taxon>Pseudomonadales</taxon>
        <taxon>Pseudomonadaceae</taxon>
        <taxon>Pseudomonas</taxon>
    </lineage>
</organism>
<evidence type="ECO:0000313" key="1">
    <source>
        <dbReference type="EMBL" id="OAN31679.1"/>
    </source>
</evidence>
<evidence type="ECO:0008006" key="3">
    <source>
        <dbReference type="Google" id="ProtNLM"/>
    </source>
</evidence>
<reference evidence="1 2" key="1">
    <citation type="submission" date="2016-04" db="EMBL/GenBank/DDBJ databases">
        <title>Draft Genome Sequences of Staphylococcus capitis Strain H36, S. capitis Strain H65, S. cohnii Strain H62, S. hominis Strain H69, Mycobacterium iranicum Strain H39, Plantibacter sp. Strain H53, Pseudomonas oryzihabitans Strain H72, and Microbacterium sp. Strain H83, isolated from residential settings.</title>
        <authorList>
            <person name="Lymperopoulou D."/>
            <person name="Adams R.I."/>
            <person name="Lindow S."/>
            <person name="Coil D.A."/>
            <person name="Jospin G."/>
            <person name="Eisen J.A."/>
        </authorList>
    </citation>
    <scope>NUCLEOTIDE SEQUENCE [LARGE SCALE GENOMIC DNA]</scope>
    <source>
        <strain evidence="1 2">H72</strain>
    </source>
</reference>
<proteinExistence type="predicted"/>
<accession>A0A178LKQ4</accession>
<protein>
    <recommendedName>
        <fullName evidence="3">4Fe-4S ferredoxin-type domain-containing protein</fullName>
    </recommendedName>
</protein>
<dbReference type="EMBL" id="LWCR01000003">
    <property type="protein sequence ID" value="OAN31679.1"/>
    <property type="molecule type" value="Genomic_DNA"/>
</dbReference>
<evidence type="ECO:0000313" key="2">
    <source>
        <dbReference type="Proteomes" id="UP000078356"/>
    </source>
</evidence>